<dbReference type="InterPro" id="IPR001789">
    <property type="entry name" value="Sig_transdc_resp-reg_receiver"/>
</dbReference>
<dbReference type="PANTHER" id="PTHR48111">
    <property type="entry name" value="REGULATOR OF RPOS"/>
    <property type="match status" value="1"/>
</dbReference>
<keyword evidence="10" id="KW-0010">Activator</keyword>
<evidence type="ECO:0000256" key="12">
    <source>
        <dbReference type="ARBA" id="ARBA00024735"/>
    </source>
</evidence>
<keyword evidence="3" id="KW-0813">Transport</keyword>
<dbReference type="FunFam" id="3.40.50.2300:FF:000001">
    <property type="entry name" value="DNA-binding response regulator PhoB"/>
    <property type="match status" value="1"/>
</dbReference>
<dbReference type="GO" id="GO:0006817">
    <property type="term" value="P:phosphate ion transport"/>
    <property type="evidence" value="ECO:0007669"/>
    <property type="project" value="UniProtKB-KW"/>
</dbReference>
<dbReference type="InterPro" id="IPR011006">
    <property type="entry name" value="CheY-like_superfamily"/>
</dbReference>
<dbReference type="AlphaFoldDB" id="A0A6S6U003"/>
<accession>A0A6S6U003</accession>
<dbReference type="CDD" id="cd00383">
    <property type="entry name" value="trans_reg_C"/>
    <property type="match status" value="1"/>
</dbReference>
<feature type="modified residue" description="4-aspartylphosphate" evidence="13">
    <location>
        <position position="52"/>
    </location>
</feature>
<dbReference type="GO" id="GO:0000156">
    <property type="term" value="F:phosphorelay response regulator activity"/>
    <property type="evidence" value="ECO:0007669"/>
    <property type="project" value="InterPro"/>
</dbReference>
<organism evidence="17">
    <name type="scientific">uncultured Thiotrichaceae bacterium</name>
    <dbReference type="NCBI Taxonomy" id="298394"/>
    <lineage>
        <taxon>Bacteria</taxon>
        <taxon>Pseudomonadati</taxon>
        <taxon>Pseudomonadota</taxon>
        <taxon>Gammaproteobacteria</taxon>
        <taxon>Thiotrichales</taxon>
        <taxon>Thiotrichaceae</taxon>
        <taxon>environmental samples</taxon>
    </lineage>
</organism>
<comment type="subcellular location">
    <subcellularLocation>
        <location evidence="1">Cytoplasm</location>
    </subcellularLocation>
</comment>
<evidence type="ECO:0000256" key="1">
    <source>
        <dbReference type="ARBA" id="ARBA00004496"/>
    </source>
</evidence>
<reference evidence="17" key="1">
    <citation type="submission" date="2020-01" db="EMBL/GenBank/DDBJ databases">
        <authorList>
            <person name="Meier V. D."/>
            <person name="Meier V D."/>
        </authorList>
    </citation>
    <scope>NUCLEOTIDE SEQUENCE</scope>
    <source>
        <strain evidence="17">HLG_WM_MAG_07</strain>
    </source>
</reference>
<dbReference type="SUPFAM" id="SSF52172">
    <property type="entry name" value="CheY-like"/>
    <property type="match status" value="1"/>
</dbReference>
<evidence type="ECO:0000256" key="10">
    <source>
        <dbReference type="ARBA" id="ARBA00023159"/>
    </source>
</evidence>
<sequence length="232" mass="26717">MGKILVVEDERDIRSMLGFALSRAGFETIEAETSKQAWGQLNEVKPDLILMDWMLPDGSGIEMIRHLKSDRDMSSIPVIMLTARTQEEDRIRGLNVGAEDYVCKPFSPRELLARVNAVLRRNTLSHQSENRLELGQLVLDADCHTVTIEGSDVKLGATEFRLLQFLMEHPERVYSREMLLNKVWGRNKYVEERTVDVHVLRLRRALEPWGYNQAIQTVRSVGYRFVSDFVRG</sequence>
<dbReference type="PANTHER" id="PTHR48111:SF40">
    <property type="entry name" value="PHOSPHATE REGULON TRANSCRIPTIONAL REGULATORY PROTEIN PHOB"/>
    <property type="match status" value="1"/>
</dbReference>
<keyword evidence="9 14" id="KW-0238">DNA-binding</keyword>
<dbReference type="GO" id="GO:0006355">
    <property type="term" value="P:regulation of DNA-templated transcription"/>
    <property type="evidence" value="ECO:0007669"/>
    <property type="project" value="InterPro"/>
</dbReference>
<evidence type="ECO:0000256" key="5">
    <source>
        <dbReference type="ARBA" id="ARBA00022553"/>
    </source>
</evidence>
<dbReference type="InterPro" id="IPR039420">
    <property type="entry name" value="WalR-like"/>
</dbReference>
<gene>
    <name evidence="17" type="ORF">HELGO_WM21333</name>
</gene>
<evidence type="ECO:0000256" key="14">
    <source>
        <dbReference type="PROSITE-ProRule" id="PRU01091"/>
    </source>
</evidence>
<keyword evidence="7" id="KW-0902">Two-component regulatory system</keyword>
<dbReference type="CDD" id="cd17618">
    <property type="entry name" value="REC_OmpR_PhoB"/>
    <property type="match status" value="1"/>
</dbReference>
<name>A0A6S6U003_9GAMM</name>
<dbReference type="InterPro" id="IPR001867">
    <property type="entry name" value="OmpR/PhoB-type_DNA-bd"/>
</dbReference>
<dbReference type="PROSITE" id="PS50110">
    <property type="entry name" value="RESPONSE_REGULATORY"/>
    <property type="match status" value="1"/>
</dbReference>
<dbReference type="SMART" id="SM00448">
    <property type="entry name" value="REC"/>
    <property type="match status" value="1"/>
</dbReference>
<dbReference type="Gene3D" id="6.10.250.690">
    <property type="match status" value="1"/>
</dbReference>
<evidence type="ECO:0000256" key="4">
    <source>
        <dbReference type="ARBA" id="ARBA00022490"/>
    </source>
</evidence>
<evidence type="ECO:0000256" key="2">
    <source>
        <dbReference type="ARBA" id="ARBA00013332"/>
    </source>
</evidence>
<dbReference type="GO" id="GO:0000976">
    <property type="term" value="F:transcription cis-regulatory region binding"/>
    <property type="evidence" value="ECO:0007669"/>
    <property type="project" value="TreeGrafter"/>
</dbReference>
<dbReference type="PROSITE" id="PS51755">
    <property type="entry name" value="OMPR_PHOB"/>
    <property type="match status" value="1"/>
</dbReference>
<dbReference type="Gene3D" id="1.10.10.10">
    <property type="entry name" value="Winged helix-like DNA-binding domain superfamily/Winged helix DNA-binding domain"/>
    <property type="match status" value="1"/>
</dbReference>
<dbReference type="Pfam" id="PF00486">
    <property type="entry name" value="Trans_reg_C"/>
    <property type="match status" value="1"/>
</dbReference>
<dbReference type="InterPro" id="IPR011879">
    <property type="entry name" value="Sig_transdc_resp-reg_PhoB"/>
</dbReference>
<dbReference type="NCBIfam" id="TIGR02154">
    <property type="entry name" value="PhoB"/>
    <property type="match status" value="1"/>
</dbReference>
<evidence type="ECO:0000256" key="9">
    <source>
        <dbReference type="ARBA" id="ARBA00023125"/>
    </source>
</evidence>
<dbReference type="GO" id="GO:0032993">
    <property type="term" value="C:protein-DNA complex"/>
    <property type="evidence" value="ECO:0007669"/>
    <property type="project" value="TreeGrafter"/>
</dbReference>
<keyword evidence="5 13" id="KW-0597">Phosphoprotein</keyword>
<protein>
    <recommendedName>
        <fullName evidence="2">Phosphate regulon transcriptional regulatory protein PhoB</fullName>
    </recommendedName>
</protein>
<dbReference type="Pfam" id="PF00072">
    <property type="entry name" value="Response_reg"/>
    <property type="match status" value="1"/>
</dbReference>
<evidence type="ECO:0000256" key="8">
    <source>
        <dbReference type="ARBA" id="ARBA00023015"/>
    </source>
</evidence>
<feature type="DNA-binding region" description="OmpR/PhoB-type" evidence="14">
    <location>
        <begin position="129"/>
        <end position="227"/>
    </location>
</feature>
<comment type="function">
    <text evidence="12">This protein is a positive regulator for the phosphate regulon. Transcription of this operon is positively regulated by PhoB and PhoR when phosphate is limited.</text>
</comment>
<evidence type="ECO:0000256" key="13">
    <source>
        <dbReference type="PROSITE-ProRule" id="PRU00169"/>
    </source>
</evidence>
<evidence type="ECO:0000256" key="7">
    <source>
        <dbReference type="ARBA" id="ARBA00023012"/>
    </source>
</evidence>
<feature type="domain" description="Response regulatory" evidence="15">
    <location>
        <begin position="3"/>
        <end position="119"/>
    </location>
</feature>
<dbReference type="GO" id="GO:0005829">
    <property type="term" value="C:cytosol"/>
    <property type="evidence" value="ECO:0007669"/>
    <property type="project" value="TreeGrafter"/>
</dbReference>
<keyword evidence="4" id="KW-0963">Cytoplasm</keyword>
<evidence type="ECO:0000313" key="17">
    <source>
        <dbReference type="EMBL" id="CAA6823687.1"/>
    </source>
</evidence>
<proteinExistence type="predicted"/>
<keyword evidence="11" id="KW-0804">Transcription</keyword>
<feature type="domain" description="OmpR/PhoB-type" evidence="16">
    <location>
        <begin position="129"/>
        <end position="227"/>
    </location>
</feature>
<keyword evidence="8" id="KW-0805">Transcription regulation</keyword>
<evidence type="ECO:0000256" key="3">
    <source>
        <dbReference type="ARBA" id="ARBA00022448"/>
    </source>
</evidence>
<evidence type="ECO:0000259" key="16">
    <source>
        <dbReference type="PROSITE" id="PS51755"/>
    </source>
</evidence>
<keyword evidence="6" id="KW-0592">Phosphate transport</keyword>
<evidence type="ECO:0000259" key="15">
    <source>
        <dbReference type="PROSITE" id="PS50110"/>
    </source>
</evidence>
<dbReference type="SMART" id="SM00862">
    <property type="entry name" value="Trans_reg_C"/>
    <property type="match status" value="1"/>
</dbReference>
<dbReference type="InterPro" id="IPR036388">
    <property type="entry name" value="WH-like_DNA-bd_sf"/>
</dbReference>
<evidence type="ECO:0000256" key="6">
    <source>
        <dbReference type="ARBA" id="ARBA00022592"/>
    </source>
</evidence>
<dbReference type="EMBL" id="CACVAY010000115">
    <property type="protein sequence ID" value="CAA6823687.1"/>
    <property type="molecule type" value="Genomic_DNA"/>
</dbReference>
<evidence type="ECO:0000256" key="11">
    <source>
        <dbReference type="ARBA" id="ARBA00023163"/>
    </source>
</evidence>
<dbReference type="Gene3D" id="3.40.50.2300">
    <property type="match status" value="1"/>
</dbReference>
<dbReference type="FunFam" id="1.10.10.10:FF:000011">
    <property type="entry name" value="Phosphate regulon transcriptional regulator PhoB"/>
    <property type="match status" value="1"/>
</dbReference>